<feature type="region of interest" description="Disordered" evidence="2">
    <location>
        <begin position="156"/>
        <end position="175"/>
    </location>
</feature>
<dbReference type="EMBL" id="JACHHU010000010">
    <property type="protein sequence ID" value="MBB6543043.1"/>
    <property type="molecule type" value="Genomic_DNA"/>
</dbReference>
<keyword evidence="3" id="KW-0812">Transmembrane</keyword>
<feature type="transmembrane region" description="Helical" evidence="3">
    <location>
        <begin position="20"/>
        <end position="37"/>
    </location>
</feature>
<evidence type="ECO:0000313" key="5">
    <source>
        <dbReference type="Proteomes" id="UP000537141"/>
    </source>
</evidence>
<proteinExistence type="predicted"/>
<evidence type="ECO:0000256" key="1">
    <source>
        <dbReference type="SAM" id="Coils"/>
    </source>
</evidence>
<feature type="compositionally biased region" description="Basic and acidic residues" evidence="2">
    <location>
        <begin position="156"/>
        <end position="173"/>
    </location>
</feature>
<sequence>MLDKIKSNWAMLKPQHKTFAMWGGGFIALALSIFFFSQEPIKKEIKIVKESTTGLYEVGDEALSIEDLGTKQNAQDKQMETLQNQIKALQNQAVKDREIIKTLSGSDKSIRTLNEIGKKVNRLEQAFGDLSNKQELLGGFSPSDGYVEVEDIIKEAEQGKDEQGKDEQGKDGVDIASSRKLKAQTLINNTVKKSKVPEDPLAFIKSVSSEAKVKTDQRNEFLPDETVADPKSNYKRPGNIMLVTSQEEDVVSSEKESESSYVGERLLAGSLIPVVVVSGVDAPTGKAAEKGAISSTLRVTGPVILPNNKRVDLTGCLITTDVRGDTATERAYFRPNRMTCSFDYGSLDVALKGYVSGKDGVQGFRGKVVSKQGKALLYGTITGAVEGIGKAFGGGGSNQRLGFGGTTGDPFAMPTGKQVGQSAIAGSVSDSAEFLSDYYKNKLDSLYEIIEIKPLITGSVHVLETLQLKLLEDLYENQKRAKK</sequence>
<keyword evidence="3" id="KW-1133">Transmembrane helix</keyword>
<reference evidence="4 5" key="1">
    <citation type="submission" date="2020-08" db="EMBL/GenBank/DDBJ databases">
        <title>Genomic Encyclopedia of Type Strains, Phase IV (KMG-IV): sequencing the most valuable type-strain genomes for metagenomic binning, comparative biology and taxonomic classification.</title>
        <authorList>
            <person name="Goeker M."/>
        </authorList>
    </citation>
    <scope>NUCLEOTIDE SEQUENCE [LARGE SCALE GENOMIC DNA]</scope>
    <source>
        <strain evidence="4 5">DSM 26287</strain>
    </source>
</reference>
<protein>
    <submittedName>
        <fullName evidence="4">Conjugal transfer pilus assembly protein TraB</fullName>
    </submittedName>
</protein>
<dbReference type="CDD" id="cd16430">
    <property type="entry name" value="TraB"/>
    <property type="match status" value="1"/>
</dbReference>
<dbReference type="Proteomes" id="UP000537141">
    <property type="component" value="Unassembled WGS sequence"/>
</dbReference>
<dbReference type="RefSeq" id="WP_184423854.1">
    <property type="nucleotide sequence ID" value="NZ_BAABLB010000049.1"/>
</dbReference>
<keyword evidence="3" id="KW-0472">Membrane</keyword>
<gene>
    <name evidence="4" type="ORF">HNQ55_001550</name>
</gene>
<dbReference type="Pfam" id="PF03743">
    <property type="entry name" value="TrbI"/>
    <property type="match status" value="1"/>
</dbReference>
<dbReference type="AlphaFoldDB" id="A0A7X0TTD7"/>
<evidence type="ECO:0000256" key="2">
    <source>
        <dbReference type="SAM" id="MobiDB-lite"/>
    </source>
</evidence>
<accession>A0A7X0TTD7</accession>
<comment type="caution">
    <text evidence="4">The sequence shown here is derived from an EMBL/GenBank/DDBJ whole genome shotgun (WGS) entry which is preliminary data.</text>
</comment>
<organism evidence="4 5">
    <name type="scientific">Thalassotalea piscium</name>
    <dbReference type="NCBI Taxonomy" id="1230533"/>
    <lineage>
        <taxon>Bacteria</taxon>
        <taxon>Pseudomonadati</taxon>
        <taxon>Pseudomonadota</taxon>
        <taxon>Gammaproteobacteria</taxon>
        <taxon>Alteromonadales</taxon>
        <taxon>Colwelliaceae</taxon>
        <taxon>Thalassotalea</taxon>
    </lineage>
</organism>
<feature type="coiled-coil region" evidence="1">
    <location>
        <begin position="65"/>
        <end position="133"/>
    </location>
</feature>
<evidence type="ECO:0000256" key="3">
    <source>
        <dbReference type="SAM" id="Phobius"/>
    </source>
</evidence>
<dbReference type="InterPro" id="IPR005498">
    <property type="entry name" value="T4SS_VirB10/TraB/TrbI"/>
</dbReference>
<name>A0A7X0TTD7_9GAMM</name>
<keyword evidence="1" id="KW-0175">Coiled coil</keyword>
<evidence type="ECO:0000313" key="4">
    <source>
        <dbReference type="EMBL" id="MBB6543043.1"/>
    </source>
</evidence>
<keyword evidence="5" id="KW-1185">Reference proteome</keyword>